<reference evidence="3" key="2">
    <citation type="submission" date="2021-01" db="UniProtKB">
        <authorList>
            <consortium name="EnsemblMetazoa"/>
        </authorList>
    </citation>
    <scope>IDENTIFICATION</scope>
</reference>
<evidence type="ECO:0000313" key="4">
    <source>
        <dbReference type="Proteomes" id="UP000007110"/>
    </source>
</evidence>
<feature type="compositionally biased region" description="Acidic residues" evidence="1">
    <location>
        <begin position="196"/>
        <end position="211"/>
    </location>
</feature>
<reference evidence="4" key="1">
    <citation type="submission" date="2015-02" db="EMBL/GenBank/DDBJ databases">
        <title>Genome sequencing for Strongylocentrotus purpuratus.</title>
        <authorList>
            <person name="Murali S."/>
            <person name="Liu Y."/>
            <person name="Vee V."/>
            <person name="English A."/>
            <person name="Wang M."/>
            <person name="Skinner E."/>
            <person name="Han Y."/>
            <person name="Muzny D.M."/>
            <person name="Worley K.C."/>
            <person name="Gibbs R.A."/>
        </authorList>
    </citation>
    <scope>NUCLEOTIDE SEQUENCE</scope>
</reference>
<dbReference type="EnsemblMetazoa" id="XM_003729468">
    <property type="protein sequence ID" value="XP_003729516"/>
    <property type="gene ID" value="LOC100888726"/>
</dbReference>
<dbReference type="KEGG" id="spu:100888726"/>
<dbReference type="RefSeq" id="XP_003729516.2">
    <property type="nucleotide sequence ID" value="XM_003729468.3"/>
</dbReference>
<proteinExistence type="predicted"/>
<dbReference type="OrthoDB" id="10408274at2759"/>
<keyword evidence="2" id="KW-1133">Transmembrane helix</keyword>
<feature type="compositionally biased region" description="Basic and acidic residues" evidence="1">
    <location>
        <begin position="228"/>
        <end position="238"/>
    </location>
</feature>
<evidence type="ECO:0000313" key="3">
    <source>
        <dbReference type="EnsemblMetazoa" id="XP_003729516"/>
    </source>
</evidence>
<evidence type="ECO:0000256" key="1">
    <source>
        <dbReference type="SAM" id="MobiDB-lite"/>
    </source>
</evidence>
<dbReference type="GeneID" id="100888726"/>
<keyword evidence="2" id="KW-0472">Membrane</keyword>
<sequence>MSQLNGVKGRHREFLDRGRDFSLLGRVNFRGSVMFHADLSQLFPWMLAIFTVLGLIACCAWFYKCLKKCNDRCSLLRSEHNMSHSTQSSRPDPHDFYQIGAYRTSRPSASVHVASTSLSTSLSTPLVNTMRESYAYRGPFALKTHFVPPYAHLAPPPSYDEAMSSQGGASPAGFVVNVGQSSTQQEMSDMGLQEEVHDDGDQIVEEEDEIDDGRQDDLAQLTETSSGHSDHRNRENNL</sequence>
<dbReference type="InParanoid" id="A0A7M7GIW7"/>
<evidence type="ECO:0000256" key="2">
    <source>
        <dbReference type="SAM" id="Phobius"/>
    </source>
</evidence>
<feature type="region of interest" description="Disordered" evidence="1">
    <location>
        <begin position="180"/>
        <end position="238"/>
    </location>
</feature>
<protein>
    <submittedName>
        <fullName evidence="3">Uncharacterized protein</fullName>
    </submittedName>
</protein>
<dbReference type="AlphaFoldDB" id="A0A7M7GIW7"/>
<organism evidence="3 4">
    <name type="scientific">Strongylocentrotus purpuratus</name>
    <name type="common">Purple sea urchin</name>
    <dbReference type="NCBI Taxonomy" id="7668"/>
    <lineage>
        <taxon>Eukaryota</taxon>
        <taxon>Metazoa</taxon>
        <taxon>Echinodermata</taxon>
        <taxon>Eleutherozoa</taxon>
        <taxon>Echinozoa</taxon>
        <taxon>Echinoidea</taxon>
        <taxon>Euechinoidea</taxon>
        <taxon>Echinacea</taxon>
        <taxon>Camarodonta</taxon>
        <taxon>Echinidea</taxon>
        <taxon>Strongylocentrotidae</taxon>
        <taxon>Strongylocentrotus</taxon>
    </lineage>
</organism>
<feature type="transmembrane region" description="Helical" evidence="2">
    <location>
        <begin position="42"/>
        <end position="63"/>
    </location>
</feature>
<accession>A0A7M7GIW7</accession>
<dbReference type="OMA" id="HTRNCES"/>
<keyword evidence="4" id="KW-1185">Reference proteome</keyword>
<keyword evidence="2" id="KW-0812">Transmembrane</keyword>
<dbReference type="Proteomes" id="UP000007110">
    <property type="component" value="Unassembled WGS sequence"/>
</dbReference>
<name>A0A7M7GIW7_STRPU</name>